<dbReference type="EMBL" id="SZYD01000013">
    <property type="protein sequence ID" value="KAD4384876.1"/>
    <property type="molecule type" value="Genomic_DNA"/>
</dbReference>
<keyword evidence="1" id="KW-0472">Membrane</keyword>
<reference evidence="2 3" key="1">
    <citation type="submission" date="2019-05" db="EMBL/GenBank/DDBJ databases">
        <title>Mikania micrantha, genome provides insights into the molecular mechanism of rapid growth.</title>
        <authorList>
            <person name="Liu B."/>
        </authorList>
    </citation>
    <scope>NUCLEOTIDE SEQUENCE [LARGE SCALE GENOMIC DNA]</scope>
    <source>
        <strain evidence="2">NLD-2019</strain>
        <tissue evidence="2">Leaf</tissue>
    </source>
</reference>
<name>A0A5N6N520_9ASTR</name>
<protein>
    <submittedName>
        <fullName evidence="2">Uncharacterized protein</fullName>
    </submittedName>
</protein>
<dbReference type="Proteomes" id="UP000326396">
    <property type="component" value="Linkage Group LG3"/>
</dbReference>
<keyword evidence="3" id="KW-1185">Reference proteome</keyword>
<proteinExistence type="predicted"/>
<comment type="caution">
    <text evidence="2">The sequence shown here is derived from an EMBL/GenBank/DDBJ whole genome shotgun (WGS) entry which is preliminary data.</text>
</comment>
<keyword evidence="1" id="KW-0812">Transmembrane</keyword>
<feature type="transmembrane region" description="Helical" evidence="1">
    <location>
        <begin position="42"/>
        <end position="63"/>
    </location>
</feature>
<gene>
    <name evidence="2" type="ORF">E3N88_25044</name>
</gene>
<sequence>MTAICCPASFFLVGSHQTATAVALVFWAAINNQLQQSAVRRLGLAAVLVLLGFSGAYSTLLFVKPGWLALSRSAYSSMEDTVDRFPLIKTSLWKTCCSFSSLIILYASRKPAVDCSLIGSLLNRLDLDWL</sequence>
<evidence type="ECO:0000313" key="3">
    <source>
        <dbReference type="Proteomes" id="UP000326396"/>
    </source>
</evidence>
<dbReference type="AlphaFoldDB" id="A0A5N6N520"/>
<keyword evidence="1" id="KW-1133">Transmembrane helix</keyword>
<accession>A0A5N6N520</accession>
<evidence type="ECO:0000256" key="1">
    <source>
        <dbReference type="SAM" id="Phobius"/>
    </source>
</evidence>
<organism evidence="2 3">
    <name type="scientific">Mikania micrantha</name>
    <name type="common">bitter vine</name>
    <dbReference type="NCBI Taxonomy" id="192012"/>
    <lineage>
        <taxon>Eukaryota</taxon>
        <taxon>Viridiplantae</taxon>
        <taxon>Streptophyta</taxon>
        <taxon>Embryophyta</taxon>
        <taxon>Tracheophyta</taxon>
        <taxon>Spermatophyta</taxon>
        <taxon>Magnoliopsida</taxon>
        <taxon>eudicotyledons</taxon>
        <taxon>Gunneridae</taxon>
        <taxon>Pentapetalae</taxon>
        <taxon>asterids</taxon>
        <taxon>campanulids</taxon>
        <taxon>Asterales</taxon>
        <taxon>Asteraceae</taxon>
        <taxon>Asteroideae</taxon>
        <taxon>Heliantheae alliance</taxon>
        <taxon>Eupatorieae</taxon>
        <taxon>Mikania</taxon>
    </lineage>
</organism>
<evidence type="ECO:0000313" key="2">
    <source>
        <dbReference type="EMBL" id="KAD4384876.1"/>
    </source>
</evidence>